<dbReference type="Proteomes" id="UP000651452">
    <property type="component" value="Unassembled WGS sequence"/>
</dbReference>
<sequence length="195" mass="21298">MSSTSTTEAPDDEEPLPKKKKATPKAKPAPKTKPTKAVKKTKKITSPSPAAATPVAKLTSSFEAQVRRLIITSINDTINSAIKETIRDAVDTAITNTLQSALLPCLDLVEPLMNYTRAHSVLDGPQHDDVESVQETVREAVAKLKTKWSLDVDEVKFGAVPVPPHLKSYRFARAWGMGGGHFVGWLDERGDDKRD</sequence>
<evidence type="ECO:0000313" key="2">
    <source>
        <dbReference type="EMBL" id="KAF9701515.1"/>
    </source>
</evidence>
<feature type="region of interest" description="Disordered" evidence="1">
    <location>
        <begin position="1"/>
        <end position="53"/>
    </location>
</feature>
<reference evidence="2" key="2">
    <citation type="submission" date="2020-09" db="EMBL/GenBank/DDBJ databases">
        <title>Reference genome assembly for Australian Ascochyta lentis isolate Al4.</title>
        <authorList>
            <person name="Lee R.C."/>
            <person name="Farfan-Caceres L.M."/>
            <person name="Debler J.W."/>
            <person name="Williams A.H."/>
            <person name="Henares B.M."/>
        </authorList>
    </citation>
    <scope>NUCLEOTIDE SEQUENCE</scope>
    <source>
        <strain evidence="2">Al4</strain>
    </source>
</reference>
<evidence type="ECO:0000313" key="3">
    <source>
        <dbReference type="Proteomes" id="UP000651452"/>
    </source>
</evidence>
<evidence type="ECO:0000256" key="1">
    <source>
        <dbReference type="SAM" id="MobiDB-lite"/>
    </source>
</evidence>
<reference evidence="2" key="1">
    <citation type="submission" date="2018-12" db="EMBL/GenBank/DDBJ databases">
        <authorList>
            <person name="Syme R.A."/>
            <person name="Farfan-Caceres L."/>
            <person name="Lichtenzveig J."/>
        </authorList>
    </citation>
    <scope>NUCLEOTIDE SEQUENCE</scope>
    <source>
        <strain evidence="2">Al4</strain>
    </source>
</reference>
<keyword evidence="3" id="KW-1185">Reference proteome</keyword>
<feature type="compositionally biased region" description="Basic residues" evidence="1">
    <location>
        <begin position="18"/>
        <end position="43"/>
    </location>
</feature>
<comment type="caution">
    <text evidence="2">The sequence shown here is derived from an EMBL/GenBank/DDBJ whole genome shotgun (WGS) entry which is preliminary data.</text>
</comment>
<dbReference type="EMBL" id="RZGK01000002">
    <property type="protein sequence ID" value="KAF9701515.1"/>
    <property type="molecule type" value="Genomic_DNA"/>
</dbReference>
<name>A0A8H7MMW6_9PLEO</name>
<protein>
    <submittedName>
        <fullName evidence="2">Uncharacterized protein</fullName>
    </submittedName>
</protein>
<gene>
    <name evidence="2" type="ORF">EKO04_000713</name>
</gene>
<proteinExistence type="predicted"/>
<organism evidence="2 3">
    <name type="scientific">Ascochyta lentis</name>
    <dbReference type="NCBI Taxonomy" id="205686"/>
    <lineage>
        <taxon>Eukaryota</taxon>
        <taxon>Fungi</taxon>
        <taxon>Dikarya</taxon>
        <taxon>Ascomycota</taxon>
        <taxon>Pezizomycotina</taxon>
        <taxon>Dothideomycetes</taxon>
        <taxon>Pleosporomycetidae</taxon>
        <taxon>Pleosporales</taxon>
        <taxon>Pleosporineae</taxon>
        <taxon>Didymellaceae</taxon>
        <taxon>Ascochyta</taxon>
    </lineage>
</organism>
<dbReference type="AlphaFoldDB" id="A0A8H7MMW6"/>
<accession>A0A8H7MMW6</accession>